<dbReference type="Proteomes" id="UP000736787">
    <property type="component" value="Unassembled WGS sequence"/>
</dbReference>
<reference evidence="2" key="1">
    <citation type="submission" date="2018-10" db="EMBL/GenBank/DDBJ databases">
        <title>Effector identification in a new, highly contiguous assembly of the strawberry crown rot pathogen Phytophthora cactorum.</title>
        <authorList>
            <person name="Armitage A.D."/>
            <person name="Nellist C.F."/>
            <person name="Bates H."/>
            <person name="Vickerstaff R.J."/>
            <person name="Harrison R.J."/>
        </authorList>
    </citation>
    <scope>NUCLEOTIDE SEQUENCE</scope>
    <source>
        <strain evidence="1">15-7</strain>
        <strain evidence="3">4032</strain>
        <strain evidence="2">4040</strain>
        <strain evidence="4">P415</strain>
        <strain evidence="5">P421</strain>
    </source>
</reference>
<evidence type="ECO:0000313" key="6">
    <source>
        <dbReference type="Proteomes" id="UP000736787"/>
    </source>
</evidence>
<dbReference type="AlphaFoldDB" id="A0A8T1A8T1"/>
<dbReference type="Proteomes" id="UP000735874">
    <property type="component" value="Unassembled WGS sequence"/>
</dbReference>
<comment type="caution">
    <text evidence="2">The sequence shown here is derived from an EMBL/GenBank/DDBJ whole genome shotgun (WGS) entry which is preliminary data.</text>
</comment>
<dbReference type="Proteomes" id="UP000774804">
    <property type="component" value="Unassembled WGS sequence"/>
</dbReference>
<evidence type="ECO:0000313" key="3">
    <source>
        <dbReference type="EMBL" id="KAG2921202.1"/>
    </source>
</evidence>
<evidence type="ECO:0000313" key="4">
    <source>
        <dbReference type="EMBL" id="KAG2982101.1"/>
    </source>
</evidence>
<evidence type="ECO:0000313" key="2">
    <source>
        <dbReference type="EMBL" id="KAG2874049.1"/>
    </source>
</evidence>
<gene>
    <name evidence="1" type="ORF">PC113_g24783</name>
    <name evidence="3" type="ORF">PC115_g9588</name>
    <name evidence="2" type="ORF">PC117_g27682</name>
    <name evidence="4" type="ORF">PC118_g10199</name>
    <name evidence="5" type="ORF">PC129_g10305</name>
</gene>
<dbReference type="EMBL" id="RCMI01000267">
    <property type="protein sequence ID" value="KAG2921202.1"/>
    <property type="molecule type" value="Genomic_DNA"/>
</dbReference>
<protein>
    <submittedName>
        <fullName evidence="2">Uncharacterized protein</fullName>
    </submittedName>
</protein>
<name>A0A8T1A8T1_9STRA</name>
<evidence type="ECO:0000313" key="1">
    <source>
        <dbReference type="EMBL" id="KAG2799685.1"/>
    </source>
</evidence>
<dbReference type="VEuPathDB" id="FungiDB:PC110_g23471"/>
<dbReference type="Proteomes" id="UP000697107">
    <property type="component" value="Unassembled WGS sequence"/>
</dbReference>
<dbReference type="EMBL" id="RCMK01003655">
    <property type="protein sequence ID" value="KAG2874049.1"/>
    <property type="molecule type" value="Genomic_DNA"/>
</dbReference>
<accession>A0A8T1A8T1</accession>
<dbReference type="EMBL" id="RCMG01003596">
    <property type="protein sequence ID" value="KAG2799685.1"/>
    <property type="molecule type" value="Genomic_DNA"/>
</dbReference>
<dbReference type="Proteomes" id="UP000760860">
    <property type="component" value="Unassembled WGS sequence"/>
</dbReference>
<sequence length="115" mass="12834">MGHYLGSRLPYTDQITNQPVTPKFAQIYIVDPDIQQRATHRRGIFSDLCPVGLGDIEAMMAEHNPLAQQFLTFGERLRELGASGGDIVDIRFACMRIARGLALTTYPLYPKSVLP</sequence>
<dbReference type="EMBL" id="RCMV01000337">
    <property type="protein sequence ID" value="KAG3218880.1"/>
    <property type="molecule type" value="Genomic_DNA"/>
</dbReference>
<proteinExistence type="predicted"/>
<dbReference type="EMBL" id="RCML01000289">
    <property type="protein sequence ID" value="KAG2982101.1"/>
    <property type="molecule type" value="Genomic_DNA"/>
</dbReference>
<evidence type="ECO:0000313" key="5">
    <source>
        <dbReference type="EMBL" id="KAG3218880.1"/>
    </source>
</evidence>
<organism evidence="2 6">
    <name type="scientific">Phytophthora cactorum</name>
    <dbReference type="NCBI Taxonomy" id="29920"/>
    <lineage>
        <taxon>Eukaryota</taxon>
        <taxon>Sar</taxon>
        <taxon>Stramenopiles</taxon>
        <taxon>Oomycota</taxon>
        <taxon>Peronosporomycetes</taxon>
        <taxon>Peronosporales</taxon>
        <taxon>Peronosporaceae</taxon>
        <taxon>Phytophthora</taxon>
    </lineage>
</organism>